<dbReference type="GO" id="GO:0003743">
    <property type="term" value="F:translation initiation factor activity"/>
    <property type="evidence" value="ECO:0007669"/>
    <property type="project" value="UniProtKB-KW"/>
</dbReference>
<organism evidence="13 14">
    <name type="scientific">Giardia duodenalis assemblage B</name>
    <dbReference type="NCBI Taxonomy" id="1394984"/>
    <lineage>
        <taxon>Eukaryota</taxon>
        <taxon>Metamonada</taxon>
        <taxon>Diplomonadida</taxon>
        <taxon>Hexamitidae</taxon>
        <taxon>Giardiinae</taxon>
        <taxon>Giardia</taxon>
    </lineage>
</organism>
<dbReference type="Pfam" id="PF00270">
    <property type="entry name" value="DEAD"/>
    <property type="match status" value="1"/>
</dbReference>
<feature type="short sequence motif" description="Q motif" evidence="8">
    <location>
        <begin position="20"/>
        <end position="48"/>
    </location>
</feature>
<dbReference type="PROSITE" id="PS00039">
    <property type="entry name" value="DEAD_ATP_HELICASE"/>
    <property type="match status" value="1"/>
</dbReference>
<keyword evidence="2 9" id="KW-0547">Nucleotide-binding</keyword>
<evidence type="ECO:0000259" key="10">
    <source>
        <dbReference type="PROSITE" id="PS51192"/>
    </source>
</evidence>
<dbReference type="EC" id="3.6.4.13" evidence="1"/>
<protein>
    <recommendedName>
        <fullName evidence="1">RNA helicase</fullName>
        <ecNumber evidence="1">3.6.4.13</ecNumber>
    </recommendedName>
</protein>
<reference evidence="13 14" key="1">
    <citation type="journal article" date="2015" name="Mol. Biochem. Parasitol.">
        <title>Identification of polymorphic genes for use in assemblage B genotyping assays through comparative genomics of multiple assemblage B Giardia duodenalis isolates.</title>
        <authorList>
            <person name="Wielinga C."/>
            <person name="Thompson R.C."/>
            <person name="Monis P."/>
            <person name="Ryan U."/>
        </authorList>
    </citation>
    <scope>NUCLEOTIDE SEQUENCE [LARGE SCALE GENOMIC DNA]</scope>
    <source>
        <strain evidence="13 14">BAH15c1</strain>
    </source>
</reference>
<sequence length="391" mass="43341">MEDNTNKAEIAQTPNLKSYEKFDDMDLHPDLLFGIFSYGYKTPSAIQSQAIVPIISGKDTIAQAQSGTGKTAAFTIGMLQRIDIAMKSPQAIILSPTRELALQTLKVVEGIGSRLQVEVAQCIGGTQVDDDITAAQSCHLIVATPGRLLSLLQKKYVTTSNVKMVILDEADEMLSRGFTEQIVSIMKFMNADIQIVLVSATLPPEILELTRQFMRDPVSILVKEAELTLDGIRQYVVELQDAWKTEVVEDIYKVLSVQQGVIFCNSIARVKELAEKLKSAGHTISCIHSELDQAERNKIMGEFRSGQTRILIATNIIARGIDVQNVSLVINYDIPREAETYLHRIGRSGRFGRKGVAINFVTDKDKQSMQSITDKFNVTTENLPEDLSSLF</sequence>
<feature type="domain" description="DEAD-box RNA helicase Q" evidence="12">
    <location>
        <begin position="20"/>
        <end position="48"/>
    </location>
</feature>
<keyword evidence="5 9" id="KW-0067">ATP-binding</keyword>
<dbReference type="SMART" id="SM00490">
    <property type="entry name" value="HELICc"/>
    <property type="match status" value="1"/>
</dbReference>
<proteinExistence type="inferred from homology"/>
<evidence type="ECO:0000256" key="4">
    <source>
        <dbReference type="ARBA" id="ARBA00022806"/>
    </source>
</evidence>
<dbReference type="InterPro" id="IPR000629">
    <property type="entry name" value="RNA-helicase_DEAD-box_CS"/>
</dbReference>
<keyword evidence="6" id="KW-0694">RNA-binding</keyword>
<keyword evidence="3 9" id="KW-0378">Hydrolase</keyword>
<comment type="similarity">
    <text evidence="9">Belongs to the DEAD box helicase family.</text>
</comment>
<dbReference type="EMBL" id="JXTI01000126">
    <property type="protein sequence ID" value="KWX12273.1"/>
    <property type="molecule type" value="Genomic_DNA"/>
</dbReference>
<dbReference type="PROSITE" id="PS51195">
    <property type="entry name" value="Q_MOTIF"/>
    <property type="match status" value="1"/>
</dbReference>
<dbReference type="PROSITE" id="PS51194">
    <property type="entry name" value="HELICASE_CTER"/>
    <property type="match status" value="1"/>
</dbReference>
<dbReference type="InterPro" id="IPR014014">
    <property type="entry name" value="RNA_helicase_DEAD_Q_motif"/>
</dbReference>
<dbReference type="InterPro" id="IPR014001">
    <property type="entry name" value="Helicase_ATP-bd"/>
</dbReference>
<comment type="caution">
    <text evidence="13">The sequence shown here is derived from an EMBL/GenBank/DDBJ whole genome shotgun (WGS) entry which is preliminary data.</text>
</comment>
<keyword evidence="13" id="KW-0396">Initiation factor</keyword>
<evidence type="ECO:0000256" key="6">
    <source>
        <dbReference type="ARBA" id="ARBA00022884"/>
    </source>
</evidence>
<evidence type="ECO:0000259" key="12">
    <source>
        <dbReference type="PROSITE" id="PS51195"/>
    </source>
</evidence>
<dbReference type="PANTHER" id="PTHR47958">
    <property type="entry name" value="ATP-DEPENDENT RNA HELICASE DBP3"/>
    <property type="match status" value="1"/>
</dbReference>
<dbReference type="PROSITE" id="PS51192">
    <property type="entry name" value="HELICASE_ATP_BIND_1"/>
    <property type="match status" value="1"/>
</dbReference>
<dbReference type="FunFam" id="3.40.50.300:FF:000849">
    <property type="entry name" value="ATP-dependent RNA helicase DBP5"/>
    <property type="match status" value="1"/>
</dbReference>
<dbReference type="SUPFAM" id="SSF52540">
    <property type="entry name" value="P-loop containing nucleoside triphosphate hydrolases"/>
    <property type="match status" value="1"/>
</dbReference>
<dbReference type="SMART" id="SM00487">
    <property type="entry name" value="DEXDc"/>
    <property type="match status" value="1"/>
</dbReference>
<dbReference type="InterPro" id="IPR027417">
    <property type="entry name" value="P-loop_NTPase"/>
</dbReference>
<evidence type="ECO:0000256" key="8">
    <source>
        <dbReference type="PROSITE-ProRule" id="PRU00552"/>
    </source>
</evidence>
<dbReference type="GO" id="GO:0016787">
    <property type="term" value="F:hydrolase activity"/>
    <property type="evidence" value="ECO:0007669"/>
    <property type="project" value="UniProtKB-KW"/>
</dbReference>
<evidence type="ECO:0000256" key="9">
    <source>
        <dbReference type="RuleBase" id="RU000492"/>
    </source>
</evidence>
<name>A0A132NQ69_GIAIN</name>
<dbReference type="VEuPathDB" id="GiardiaDB:QR46_3743"/>
<evidence type="ECO:0000256" key="5">
    <source>
        <dbReference type="ARBA" id="ARBA00022840"/>
    </source>
</evidence>
<dbReference type="InterPro" id="IPR011545">
    <property type="entry name" value="DEAD/DEAH_box_helicase_dom"/>
</dbReference>
<dbReference type="OrthoDB" id="10265785at2759"/>
<evidence type="ECO:0000259" key="11">
    <source>
        <dbReference type="PROSITE" id="PS51194"/>
    </source>
</evidence>
<comment type="catalytic activity">
    <reaction evidence="7">
        <text>ATP + H2O = ADP + phosphate + H(+)</text>
        <dbReference type="Rhea" id="RHEA:13065"/>
        <dbReference type="ChEBI" id="CHEBI:15377"/>
        <dbReference type="ChEBI" id="CHEBI:15378"/>
        <dbReference type="ChEBI" id="CHEBI:30616"/>
        <dbReference type="ChEBI" id="CHEBI:43474"/>
        <dbReference type="ChEBI" id="CHEBI:456216"/>
        <dbReference type="EC" id="3.6.4.13"/>
    </reaction>
</comment>
<evidence type="ECO:0000256" key="2">
    <source>
        <dbReference type="ARBA" id="ARBA00022741"/>
    </source>
</evidence>
<dbReference type="Gene3D" id="3.40.50.300">
    <property type="entry name" value="P-loop containing nucleotide triphosphate hydrolases"/>
    <property type="match status" value="2"/>
</dbReference>
<dbReference type="CDD" id="cd18787">
    <property type="entry name" value="SF2_C_DEAD"/>
    <property type="match status" value="1"/>
</dbReference>
<dbReference type="AlphaFoldDB" id="A0A132NQ69"/>
<evidence type="ECO:0000256" key="1">
    <source>
        <dbReference type="ARBA" id="ARBA00012552"/>
    </source>
</evidence>
<dbReference type="GO" id="GO:0003724">
    <property type="term" value="F:RNA helicase activity"/>
    <property type="evidence" value="ECO:0007669"/>
    <property type="project" value="UniProtKB-EC"/>
</dbReference>
<evidence type="ECO:0000313" key="13">
    <source>
        <dbReference type="EMBL" id="KWX12273.1"/>
    </source>
</evidence>
<dbReference type="Proteomes" id="UP000070089">
    <property type="component" value="Unassembled WGS sequence"/>
</dbReference>
<feature type="domain" description="Helicase ATP-binding" evidence="10">
    <location>
        <begin position="51"/>
        <end position="220"/>
    </location>
</feature>
<dbReference type="Pfam" id="PF00271">
    <property type="entry name" value="Helicase_C"/>
    <property type="match status" value="1"/>
</dbReference>
<accession>A0A132NQ69</accession>
<evidence type="ECO:0000256" key="3">
    <source>
        <dbReference type="ARBA" id="ARBA00022801"/>
    </source>
</evidence>
<evidence type="ECO:0000313" key="14">
    <source>
        <dbReference type="Proteomes" id="UP000070089"/>
    </source>
</evidence>
<gene>
    <name evidence="13" type="ORF">QR46_3743</name>
</gene>
<evidence type="ECO:0000256" key="7">
    <source>
        <dbReference type="ARBA" id="ARBA00047984"/>
    </source>
</evidence>
<dbReference type="GO" id="GO:0003723">
    <property type="term" value="F:RNA binding"/>
    <property type="evidence" value="ECO:0007669"/>
    <property type="project" value="UniProtKB-KW"/>
</dbReference>
<keyword evidence="13" id="KW-0648">Protein biosynthesis</keyword>
<dbReference type="InterPro" id="IPR001650">
    <property type="entry name" value="Helicase_C-like"/>
</dbReference>
<dbReference type="GO" id="GO:0005524">
    <property type="term" value="F:ATP binding"/>
    <property type="evidence" value="ECO:0007669"/>
    <property type="project" value="UniProtKB-KW"/>
</dbReference>
<keyword evidence="4 9" id="KW-0347">Helicase</keyword>
<feature type="domain" description="Helicase C-terminal" evidence="11">
    <location>
        <begin position="247"/>
        <end position="391"/>
    </location>
</feature>